<accession>A0ABW8MEM8</accession>
<dbReference type="EMBL" id="JBIYDN010000004">
    <property type="protein sequence ID" value="MFK4441794.1"/>
    <property type="molecule type" value="Genomic_DNA"/>
</dbReference>
<evidence type="ECO:0000313" key="1">
    <source>
        <dbReference type="EMBL" id="MFK4441794.1"/>
    </source>
</evidence>
<comment type="caution">
    <text evidence="1">The sequence shown here is derived from an EMBL/GenBank/DDBJ whole genome shotgun (WGS) entry which is preliminary data.</text>
</comment>
<dbReference type="RefSeq" id="WP_404605782.1">
    <property type="nucleotide sequence ID" value="NZ_JBIYDN010000004.1"/>
</dbReference>
<proteinExistence type="predicted"/>
<reference evidence="1 2" key="1">
    <citation type="submission" date="2024-10" db="EMBL/GenBank/DDBJ databases">
        <authorList>
            <person name="Deangelis K."/>
            <person name="Huntemann M."/>
            <person name="Clum A."/>
            <person name="Wang J."/>
            <person name="Palaniappan K."/>
            <person name="Ritter S."/>
            <person name="Chen I.-M."/>
            <person name="Stamatis D."/>
            <person name="Reddy T."/>
            <person name="O'Malley R."/>
            <person name="Daum C."/>
            <person name="Ng V."/>
            <person name="Ivanova N."/>
            <person name="Kyrpides N."/>
            <person name="Woyke T."/>
        </authorList>
    </citation>
    <scope>NUCLEOTIDE SEQUENCE [LARGE SCALE GENOMIC DNA]</scope>
    <source>
        <strain evidence="1 2">GAS97</strain>
    </source>
</reference>
<reference evidence="1 2" key="2">
    <citation type="submission" date="2024-11" db="EMBL/GenBank/DDBJ databases">
        <title>Using genomics to understand microbial adaptation to soil warming.</title>
        <authorList>
            <person name="Deangelis K.M. PhD."/>
        </authorList>
    </citation>
    <scope>NUCLEOTIDE SEQUENCE [LARGE SCALE GENOMIC DNA]</scope>
    <source>
        <strain evidence="1 2">GAS97</strain>
    </source>
</reference>
<evidence type="ECO:0000313" key="2">
    <source>
        <dbReference type="Proteomes" id="UP001620514"/>
    </source>
</evidence>
<organism evidence="1 2">
    <name type="scientific">Caballeronia udeis</name>
    <dbReference type="NCBI Taxonomy" id="1232866"/>
    <lineage>
        <taxon>Bacteria</taxon>
        <taxon>Pseudomonadati</taxon>
        <taxon>Pseudomonadota</taxon>
        <taxon>Betaproteobacteria</taxon>
        <taxon>Burkholderiales</taxon>
        <taxon>Burkholderiaceae</taxon>
        <taxon>Caballeronia</taxon>
    </lineage>
</organism>
<sequence length="106" mass="11548">MNRQIVEELLAGHGEGKLVLSHRIRGTDFEVMVSLLQASGNTYVRDYCARAPILAGTSGLGDAVAQTFKAVHTAINGDLRAKPAGMSLFQFVSDPTRRDVFVRPFD</sequence>
<dbReference type="Proteomes" id="UP001620514">
    <property type="component" value="Unassembled WGS sequence"/>
</dbReference>
<name>A0ABW8MEM8_9BURK</name>
<protein>
    <submittedName>
        <fullName evidence="1">Methylmalonyl-CoA mutase cobalamin-binding subunit</fullName>
    </submittedName>
</protein>
<keyword evidence="2" id="KW-1185">Reference proteome</keyword>
<gene>
    <name evidence="1" type="ORF">ABH943_001809</name>
</gene>